<keyword evidence="2" id="KW-0732">Signal</keyword>
<gene>
    <name evidence="3" type="ORF">AQI94_14180</name>
    <name evidence="4" type="ORF">OG929_38150</name>
</gene>
<keyword evidence="1" id="KW-0472">Membrane</keyword>
<evidence type="ECO:0000313" key="6">
    <source>
        <dbReference type="Proteomes" id="UP001432168"/>
    </source>
</evidence>
<dbReference type="EMBL" id="CP109011">
    <property type="protein sequence ID" value="WUT47784.1"/>
    <property type="molecule type" value="Genomic_DNA"/>
</dbReference>
<evidence type="ECO:0008006" key="7">
    <source>
        <dbReference type="Google" id="ProtNLM"/>
    </source>
</evidence>
<name>A0A101N7Y6_9ACTN</name>
<feature type="chain" id="PRO_5007101190" description="Integral membrane protein" evidence="2">
    <location>
        <begin position="27"/>
        <end position="163"/>
    </location>
</feature>
<dbReference type="RefSeq" id="WP_031040965.1">
    <property type="nucleotide sequence ID" value="NZ_CP107755.1"/>
</dbReference>
<protein>
    <recommendedName>
        <fullName evidence="7">Integral membrane protein</fullName>
    </recommendedName>
</protein>
<dbReference type="AlphaFoldDB" id="A0A101N7Y6"/>
<keyword evidence="1" id="KW-0812">Transmembrane</keyword>
<dbReference type="OrthoDB" id="3480624at2"/>
<evidence type="ECO:0000256" key="1">
    <source>
        <dbReference type="SAM" id="Phobius"/>
    </source>
</evidence>
<feature type="transmembrane region" description="Helical" evidence="1">
    <location>
        <begin position="136"/>
        <end position="155"/>
    </location>
</feature>
<evidence type="ECO:0000313" key="5">
    <source>
        <dbReference type="Proteomes" id="UP000053039"/>
    </source>
</evidence>
<evidence type="ECO:0000313" key="4">
    <source>
        <dbReference type="EMBL" id="WUT47784.1"/>
    </source>
</evidence>
<sequence>MRTTRALAAAGAAVAVLGLAAPAAVARDGMNLNPSNVVALPNVIARGGQLTITVNNCTGNATASSDAFRTTRLTTGANNMATGRATVNRDAATGSHSISVVCGNGTVINPTAFTVIGGVRGGLGGSSSSGATPTDMAIGSGLVALAVIGGGVFWMRRRSERHI</sequence>
<feature type="signal peptide" evidence="2">
    <location>
        <begin position="1"/>
        <end position="26"/>
    </location>
</feature>
<dbReference type="GeneID" id="95696257"/>
<reference evidence="3 5" key="1">
    <citation type="submission" date="2015-10" db="EMBL/GenBank/DDBJ databases">
        <title>Draft genome sequence of Streptomyces pseudovenezuelae DSM 40212, type strain for the species Streptomyces pseudovenezuelae.</title>
        <authorList>
            <person name="Ruckert C."/>
            <person name="Winkler A."/>
            <person name="Kalinowski J."/>
            <person name="Kampfer P."/>
            <person name="Glaeser S."/>
        </authorList>
    </citation>
    <scope>NUCLEOTIDE SEQUENCE [LARGE SCALE GENOMIC DNA]</scope>
    <source>
        <strain evidence="3 5">DSM 40212</strain>
    </source>
</reference>
<evidence type="ECO:0000313" key="3">
    <source>
        <dbReference type="EMBL" id="KUM88230.1"/>
    </source>
</evidence>
<reference evidence="4" key="2">
    <citation type="submission" date="2022-10" db="EMBL/GenBank/DDBJ databases">
        <title>The complete genomes of actinobacterial strains from the NBC collection.</title>
        <authorList>
            <person name="Joergensen T.S."/>
            <person name="Alvarez Arevalo M."/>
            <person name="Sterndorff E.B."/>
            <person name="Faurdal D."/>
            <person name="Vuksanovic O."/>
            <person name="Mourched A.-S."/>
            <person name="Charusanti P."/>
            <person name="Shaw S."/>
            <person name="Blin K."/>
            <person name="Weber T."/>
        </authorList>
    </citation>
    <scope>NUCLEOTIDE SEQUENCE</scope>
    <source>
        <strain evidence="4">NBC_00686</strain>
    </source>
</reference>
<organism evidence="3 5">
    <name type="scientific">Streptomyces pseudovenezuelae</name>
    <dbReference type="NCBI Taxonomy" id="67350"/>
    <lineage>
        <taxon>Bacteria</taxon>
        <taxon>Bacillati</taxon>
        <taxon>Actinomycetota</taxon>
        <taxon>Actinomycetes</taxon>
        <taxon>Kitasatosporales</taxon>
        <taxon>Streptomycetaceae</taxon>
        <taxon>Streptomyces</taxon>
        <taxon>Streptomyces aurantiacus group</taxon>
    </lineage>
</organism>
<dbReference type="Proteomes" id="UP001432168">
    <property type="component" value="Chromosome"/>
</dbReference>
<dbReference type="EMBL" id="LMWM01000011">
    <property type="protein sequence ID" value="KUM88230.1"/>
    <property type="molecule type" value="Genomic_DNA"/>
</dbReference>
<proteinExistence type="predicted"/>
<dbReference type="Proteomes" id="UP000053039">
    <property type="component" value="Unassembled WGS sequence"/>
</dbReference>
<keyword evidence="6" id="KW-1185">Reference proteome</keyword>
<evidence type="ECO:0000256" key="2">
    <source>
        <dbReference type="SAM" id="SignalP"/>
    </source>
</evidence>
<accession>A0A101N7Y6</accession>
<keyword evidence="1" id="KW-1133">Transmembrane helix</keyword>